<dbReference type="NCBIfam" id="TIGR03173">
    <property type="entry name" value="pbuX"/>
    <property type="match status" value="1"/>
</dbReference>
<dbReference type="IntAct" id="Q8D1S0">
    <property type="interactions" value="1"/>
</dbReference>
<dbReference type="Proteomes" id="UP000002490">
    <property type="component" value="Chromosome"/>
</dbReference>
<comment type="similarity">
    <text evidence="2">Belongs to the nucleobase:cation symporter-2 (NCS2) (TC 2.A.40) family.</text>
</comment>
<feature type="transmembrane region" description="Helical" evidence="8">
    <location>
        <begin position="366"/>
        <end position="388"/>
    </location>
</feature>
<evidence type="ECO:0000313" key="9">
    <source>
        <dbReference type="EMBL" id="AAM83701.1"/>
    </source>
</evidence>
<dbReference type="NCBIfam" id="NF037981">
    <property type="entry name" value="NCS2_1"/>
    <property type="match status" value="1"/>
</dbReference>
<keyword evidence="4" id="KW-1003">Cell membrane</keyword>
<reference evidence="9 10" key="1">
    <citation type="journal article" date="2002" name="J. Bacteriol.">
        <title>Genome sequence of Yersinia pestis KIM.</title>
        <authorList>
            <person name="Deng W."/>
            <person name="Burland V."/>
            <person name="Plunkett G.III."/>
            <person name="Boutin A."/>
            <person name="Mayhew G.F."/>
            <person name="Liss P."/>
            <person name="Perna N.T."/>
            <person name="Rose D.J."/>
            <person name="Mau B."/>
            <person name="Zhou S."/>
            <person name="Schwartz D.C."/>
            <person name="Fetherston J.D."/>
            <person name="Lindler L.E."/>
            <person name="Brubaker R.R."/>
            <person name="Plana G.V."/>
            <person name="Straley S.C."/>
            <person name="McDonough K.A."/>
            <person name="Nilles M.L."/>
            <person name="Matson J.S."/>
            <person name="Blattner F.R."/>
            <person name="Perry R.D."/>
        </authorList>
    </citation>
    <scope>NUCLEOTIDE SEQUENCE [LARGE SCALE GENOMIC DNA]</scope>
    <source>
        <strain evidence="10">KIM10+ / Biovar Mediaevalis</strain>
    </source>
</reference>
<feature type="transmembrane region" description="Helical" evidence="8">
    <location>
        <begin position="394"/>
        <end position="412"/>
    </location>
</feature>
<feature type="transmembrane region" description="Helical" evidence="8">
    <location>
        <begin position="59"/>
        <end position="78"/>
    </location>
</feature>
<evidence type="ECO:0000256" key="1">
    <source>
        <dbReference type="ARBA" id="ARBA00004651"/>
    </source>
</evidence>
<dbReference type="InterPro" id="IPR017588">
    <property type="entry name" value="UacT-like"/>
</dbReference>
<feature type="transmembrane region" description="Helical" evidence="8">
    <location>
        <begin position="235"/>
        <end position="256"/>
    </location>
</feature>
<feature type="transmembrane region" description="Helical" evidence="8">
    <location>
        <begin position="424"/>
        <end position="443"/>
    </location>
</feature>
<evidence type="ECO:0000256" key="8">
    <source>
        <dbReference type="SAM" id="Phobius"/>
    </source>
</evidence>
<organism evidence="9 10">
    <name type="scientific">Yersinia pestis</name>
    <dbReference type="NCBI Taxonomy" id="632"/>
    <lineage>
        <taxon>Bacteria</taxon>
        <taxon>Pseudomonadati</taxon>
        <taxon>Pseudomonadota</taxon>
        <taxon>Gammaproteobacteria</taxon>
        <taxon>Enterobacterales</taxon>
        <taxon>Yersiniaceae</taxon>
        <taxon>Yersinia</taxon>
    </lineage>
</organism>
<dbReference type="InterPro" id="IPR006043">
    <property type="entry name" value="NCS2"/>
</dbReference>
<dbReference type="EMBL" id="AE009952">
    <property type="protein sequence ID" value="AAM83701.1"/>
    <property type="molecule type" value="Genomic_DNA"/>
</dbReference>
<accession>Q8D1S0</accession>
<gene>
    <name evidence="9" type="ordered locus">y0107</name>
</gene>
<dbReference type="InterPro" id="IPR006042">
    <property type="entry name" value="Xan_ur_permease"/>
</dbReference>
<keyword evidence="5 8" id="KW-0812">Transmembrane</keyword>
<sequence length="478" mass="50704">MSRIIKMPPLPIWKYHAMSTQSAELDTAPPSPAHPSELIYHLEDRPPLPQTLFAACQHLLAMFVAVITPGLLICQALGLPAEDTQRIISMSLFASGLASLLQIKTWGPVGSGLLSIQGTSFNFVSPLIMGGLALKNGGADIPTMMAALFGTLMVASCTEILLSHVLHLARRIITPLVSGIVVMIIGLSLIQVGLTSIGGGYGAMSDNTFGAPKNLLLAGAVLGVIILLNRQRNPYLRVASLVIAMAVGYLLAWALGMLPESRPVVDTALITIPTPLYYGLSFDWNLLIPLMLIFMVTSLETIGDITATSDVSEQPVRGPLYMKRLKGGVLANGLNSMLSAIFNTFPNSCFGQNNGVIQLTGVASRYVGFVVAIMLIILGLFPAVAGFVQHIPEPVLGGATLVMFGTIAASGVRIVSRETLNRRAIMIMALSLAVGMGVAQQPLILQFAPDWIKTLFSSGIAAGGITAIVLNLLFPQEK</sequence>
<evidence type="ECO:0000256" key="5">
    <source>
        <dbReference type="ARBA" id="ARBA00022692"/>
    </source>
</evidence>
<dbReference type="GO" id="GO:0015205">
    <property type="term" value="F:nucleobase transmembrane transporter activity"/>
    <property type="evidence" value="ECO:0007669"/>
    <property type="project" value="UniProtKB-ARBA"/>
</dbReference>
<keyword evidence="3" id="KW-0813">Transport</keyword>
<dbReference type="PANTHER" id="PTHR42810">
    <property type="entry name" value="PURINE PERMEASE C1399.01C-RELATED"/>
    <property type="match status" value="1"/>
</dbReference>
<protein>
    <submittedName>
        <fullName evidence="9">Transport protein, symporter</fullName>
    </submittedName>
</protein>
<dbReference type="DNASU" id="1145054"/>
<evidence type="ECO:0000313" key="10">
    <source>
        <dbReference type="Proteomes" id="UP000002490"/>
    </source>
</evidence>
<dbReference type="PANTHER" id="PTHR42810:SF2">
    <property type="entry name" value="PURINE PERMEASE C1399.01C-RELATED"/>
    <property type="match status" value="1"/>
</dbReference>
<dbReference type="PROSITE" id="PS01116">
    <property type="entry name" value="XANTH_URACIL_PERMASE"/>
    <property type="match status" value="1"/>
</dbReference>
<feature type="transmembrane region" description="Helical" evidence="8">
    <location>
        <begin position="455"/>
        <end position="474"/>
    </location>
</feature>
<proteinExistence type="inferred from homology"/>
<dbReference type="NCBIfam" id="TIGR00801">
    <property type="entry name" value="ncs2"/>
    <property type="match status" value="1"/>
</dbReference>
<evidence type="ECO:0000256" key="7">
    <source>
        <dbReference type="ARBA" id="ARBA00023136"/>
    </source>
</evidence>
<feature type="transmembrane region" description="Helical" evidence="8">
    <location>
        <begin position="276"/>
        <end position="296"/>
    </location>
</feature>
<feature type="transmembrane region" description="Helical" evidence="8">
    <location>
        <begin position="176"/>
        <end position="197"/>
    </location>
</feature>
<evidence type="ECO:0000256" key="2">
    <source>
        <dbReference type="ARBA" id="ARBA00008821"/>
    </source>
</evidence>
<feature type="transmembrane region" description="Helical" evidence="8">
    <location>
        <begin position="209"/>
        <end position="228"/>
    </location>
</feature>
<keyword evidence="6 8" id="KW-1133">Transmembrane helix</keyword>
<evidence type="ECO:0000256" key="6">
    <source>
        <dbReference type="ARBA" id="ARBA00022989"/>
    </source>
</evidence>
<dbReference type="KEGG" id="ypk:y0107"/>
<dbReference type="GO" id="GO:0005886">
    <property type="term" value="C:plasma membrane"/>
    <property type="evidence" value="ECO:0007669"/>
    <property type="project" value="UniProtKB-SubCell"/>
</dbReference>
<name>Q8D1S0_YERPE</name>
<comment type="subcellular location">
    <subcellularLocation>
        <location evidence="1">Cell membrane</location>
        <topology evidence="1">Multi-pass membrane protein</topology>
    </subcellularLocation>
</comment>
<feature type="transmembrane region" description="Helical" evidence="8">
    <location>
        <begin position="146"/>
        <end position="169"/>
    </location>
</feature>
<dbReference type="HOGENOM" id="CLU_017959_8_0_6"/>
<evidence type="ECO:0000256" key="4">
    <source>
        <dbReference type="ARBA" id="ARBA00022475"/>
    </source>
</evidence>
<keyword evidence="7 8" id="KW-0472">Membrane</keyword>
<evidence type="ECO:0000256" key="3">
    <source>
        <dbReference type="ARBA" id="ARBA00022448"/>
    </source>
</evidence>
<dbReference type="Pfam" id="PF00860">
    <property type="entry name" value="Xan_ur_permease"/>
    <property type="match status" value="1"/>
</dbReference>
<dbReference type="AlphaFoldDB" id="Q8D1S0"/>